<keyword evidence="2" id="KW-1133">Transmembrane helix</keyword>
<reference evidence="3" key="1">
    <citation type="journal article" date="2023" name="Mol. Phylogenet. Evol.">
        <title>Genome-scale phylogeny and comparative genomics of the fungal order Sordariales.</title>
        <authorList>
            <person name="Hensen N."/>
            <person name="Bonometti L."/>
            <person name="Westerberg I."/>
            <person name="Brannstrom I.O."/>
            <person name="Guillou S."/>
            <person name="Cros-Aarteil S."/>
            <person name="Calhoun S."/>
            <person name="Haridas S."/>
            <person name="Kuo A."/>
            <person name="Mondo S."/>
            <person name="Pangilinan J."/>
            <person name="Riley R."/>
            <person name="LaButti K."/>
            <person name="Andreopoulos B."/>
            <person name="Lipzen A."/>
            <person name="Chen C."/>
            <person name="Yan M."/>
            <person name="Daum C."/>
            <person name="Ng V."/>
            <person name="Clum A."/>
            <person name="Steindorff A."/>
            <person name="Ohm R.A."/>
            <person name="Martin F."/>
            <person name="Silar P."/>
            <person name="Natvig D.O."/>
            <person name="Lalanne C."/>
            <person name="Gautier V."/>
            <person name="Ament-Velasquez S.L."/>
            <person name="Kruys A."/>
            <person name="Hutchinson M.I."/>
            <person name="Powell A.J."/>
            <person name="Barry K."/>
            <person name="Miller A.N."/>
            <person name="Grigoriev I.V."/>
            <person name="Debuchy R."/>
            <person name="Gladieux P."/>
            <person name="Hiltunen Thoren M."/>
            <person name="Johannesson H."/>
        </authorList>
    </citation>
    <scope>NUCLEOTIDE SEQUENCE</scope>
    <source>
        <strain evidence="3">CBS 232.78</strain>
    </source>
</reference>
<dbReference type="Proteomes" id="UP001285441">
    <property type="component" value="Unassembled WGS sequence"/>
</dbReference>
<sequence length="636" mass="70513">MAAMANESAHLQLYDVSSTTYPAWPTQPKSLENVPYFQATPENLDDLLTKAAHFNTIELKFGPSDCGTVNNTRNCTEACNDPESLFKLNNLRTCIQLAAASFLVRNKTYTVDMSNATTVATLESYQVPNLTTYNATGVFRNTARCLSQSCAVSSLGNCTDRIQGLANIRITGTMDNLENIYSGLSNYCDYFEANINADIGGPGIIVSYLLQTALAVMFYLSLKASTTWTRKLFRCLSWLSYPSKTWREKLRKQGESLQSKVSCSRFGASVVSSLAEFQEVQIYFVASVQIATLISFNPMHPNASSVNSDSYGSALANSVIVKTLSISGVSCILLTQYTLQRNVGLHWWYIFVIMTAVLAMAIAIFAIRGDLMPPADALWNKFMGDAALNMCGNNPSPMTYCRPNHVPYISAIYNTTGTYIVVYLGIVVWVGLLVDQVASTVDKLAGRFPWLQQKLERGKQNVRRKTWLEQGAKEWENNSAWTWCTKIGWIGIRCFIVVYWIAMEIAAIWMVLGYVDTTLILVTSNSTIEIIDSTEWSFGQLIAIMVWAPTVVKYFYFIIFGVEEGFEERIAKNYTIARDADPDKPATRRTRHATLPHAATYPLAAGDTRRSPSGPDEEAGGGASSGTAVEPVRTTW</sequence>
<reference evidence="3" key="2">
    <citation type="submission" date="2023-06" db="EMBL/GenBank/DDBJ databases">
        <authorList>
            <consortium name="Lawrence Berkeley National Laboratory"/>
            <person name="Haridas S."/>
            <person name="Hensen N."/>
            <person name="Bonometti L."/>
            <person name="Westerberg I."/>
            <person name="Brannstrom I.O."/>
            <person name="Guillou S."/>
            <person name="Cros-Aarteil S."/>
            <person name="Calhoun S."/>
            <person name="Kuo A."/>
            <person name="Mondo S."/>
            <person name="Pangilinan J."/>
            <person name="Riley R."/>
            <person name="LaButti K."/>
            <person name="Andreopoulos B."/>
            <person name="Lipzen A."/>
            <person name="Chen C."/>
            <person name="Yanf M."/>
            <person name="Daum C."/>
            <person name="Ng V."/>
            <person name="Clum A."/>
            <person name="Steindorff A."/>
            <person name="Ohm R."/>
            <person name="Martin F."/>
            <person name="Silar P."/>
            <person name="Natvig D."/>
            <person name="Lalanne C."/>
            <person name="Gautier V."/>
            <person name="Ament-velasquez S.L."/>
            <person name="Kruys A."/>
            <person name="Hutchinson M.I."/>
            <person name="Powell A.J."/>
            <person name="Barry K."/>
            <person name="Miller A.N."/>
            <person name="Grigoriev I.V."/>
            <person name="Debuchy R."/>
            <person name="Gladieux P."/>
            <person name="Thoren M.H."/>
            <person name="Johannesson H."/>
        </authorList>
    </citation>
    <scope>NUCLEOTIDE SEQUENCE</scope>
    <source>
        <strain evidence="3">CBS 232.78</strain>
    </source>
</reference>
<keyword evidence="4" id="KW-1185">Reference proteome</keyword>
<dbReference type="AlphaFoldDB" id="A0AAE0NQE5"/>
<gene>
    <name evidence="3" type="ORF">B0H63DRAFT_184718</name>
</gene>
<feature type="transmembrane region" description="Helical" evidence="2">
    <location>
        <begin position="412"/>
        <end position="434"/>
    </location>
</feature>
<organism evidence="3 4">
    <name type="scientific">Podospora didyma</name>
    <dbReference type="NCBI Taxonomy" id="330526"/>
    <lineage>
        <taxon>Eukaryota</taxon>
        <taxon>Fungi</taxon>
        <taxon>Dikarya</taxon>
        <taxon>Ascomycota</taxon>
        <taxon>Pezizomycotina</taxon>
        <taxon>Sordariomycetes</taxon>
        <taxon>Sordariomycetidae</taxon>
        <taxon>Sordariales</taxon>
        <taxon>Podosporaceae</taxon>
        <taxon>Podospora</taxon>
    </lineage>
</organism>
<feature type="transmembrane region" description="Helical" evidence="2">
    <location>
        <begin position="541"/>
        <end position="562"/>
    </location>
</feature>
<comment type="caution">
    <text evidence="3">The sequence shown here is derived from an EMBL/GenBank/DDBJ whole genome shotgun (WGS) entry which is preliminary data.</text>
</comment>
<proteinExistence type="predicted"/>
<evidence type="ECO:0000313" key="4">
    <source>
        <dbReference type="Proteomes" id="UP001285441"/>
    </source>
</evidence>
<evidence type="ECO:0000256" key="1">
    <source>
        <dbReference type="SAM" id="MobiDB-lite"/>
    </source>
</evidence>
<evidence type="ECO:0000256" key="2">
    <source>
        <dbReference type="SAM" id="Phobius"/>
    </source>
</evidence>
<name>A0AAE0NQE5_9PEZI</name>
<feature type="transmembrane region" description="Helical" evidence="2">
    <location>
        <begin position="199"/>
        <end position="222"/>
    </location>
</feature>
<accession>A0AAE0NQE5</accession>
<keyword evidence="2" id="KW-0812">Transmembrane</keyword>
<keyword evidence="2" id="KW-0472">Membrane</keyword>
<feature type="transmembrane region" description="Helical" evidence="2">
    <location>
        <begin position="496"/>
        <end position="515"/>
    </location>
</feature>
<protein>
    <submittedName>
        <fullName evidence="3">Uncharacterized protein</fullName>
    </submittedName>
</protein>
<evidence type="ECO:0000313" key="3">
    <source>
        <dbReference type="EMBL" id="KAK3385575.1"/>
    </source>
</evidence>
<feature type="transmembrane region" description="Helical" evidence="2">
    <location>
        <begin position="347"/>
        <end position="367"/>
    </location>
</feature>
<feature type="region of interest" description="Disordered" evidence="1">
    <location>
        <begin position="602"/>
        <end position="636"/>
    </location>
</feature>
<dbReference type="EMBL" id="JAULSW010000004">
    <property type="protein sequence ID" value="KAK3385575.1"/>
    <property type="molecule type" value="Genomic_DNA"/>
</dbReference>